<dbReference type="Pfam" id="PF04055">
    <property type="entry name" value="Radical_SAM"/>
    <property type="match status" value="1"/>
</dbReference>
<evidence type="ECO:0000313" key="7">
    <source>
        <dbReference type="Proteomes" id="UP000006820"/>
    </source>
</evidence>
<geneLocation type="plasmid" evidence="6 7">
    <name>pNF1</name>
</geneLocation>
<evidence type="ECO:0000256" key="1">
    <source>
        <dbReference type="ARBA" id="ARBA00022691"/>
    </source>
</evidence>
<dbReference type="EMBL" id="AP006619">
    <property type="protein sequence ID" value="BAD60636.1"/>
    <property type="molecule type" value="Genomic_DNA"/>
</dbReference>
<evidence type="ECO:0000313" key="6">
    <source>
        <dbReference type="EMBL" id="BAD60636.1"/>
    </source>
</evidence>
<dbReference type="AlphaFoldDB" id="Q5YMF5"/>
<dbReference type="OrthoDB" id="9782387at2"/>
<dbReference type="eggNOG" id="ENOG50341KM">
    <property type="taxonomic scope" value="Bacteria"/>
</dbReference>
<dbReference type="GO" id="GO:0051536">
    <property type="term" value="F:iron-sulfur cluster binding"/>
    <property type="evidence" value="ECO:0007669"/>
    <property type="project" value="UniProtKB-KW"/>
</dbReference>
<dbReference type="InterPro" id="IPR058240">
    <property type="entry name" value="rSAM_sf"/>
</dbReference>
<dbReference type="SUPFAM" id="SSF102114">
    <property type="entry name" value="Radical SAM enzymes"/>
    <property type="match status" value="1"/>
</dbReference>
<keyword evidence="7" id="KW-1185">Reference proteome</keyword>
<keyword evidence="2" id="KW-0479">Metal-binding</keyword>
<keyword evidence="1" id="KW-0949">S-adenosyl-L-methionine</keyword>
<reference evidence="6 7" key="1">
    <citation type="journal article" date="2004" name="Proc. Natl. Acad. Sci. U.S.A.">
        <title>The complete genomic sequence of Nocardia farcinica IFM 10152.</title>
        <authorList>
            <person name="Ishikawa J."/>
            <person name="Yamashita A."/>
            <person name="Mikami Y."/>
            <person name="Hoshino Y."/>
            <person name="Kurita H."/>
            <person name="Hotta K."/>
            <person name="Shiba T."/>
            <person name="Hattori M."/>
        </authorList>
    </citation>
    <scope>NUCLEOTIDE SEQUENCE [LARGE SCALE GENOMIC DNA]</scope>
    <source>
        <strain evidence="6 7">IFM 10152</strain>
        <plasmid evidence="7">Plasmid pNF1</plasmid>
    </source>
</reference>
<dbReference type="InterPro" id="IPR013785">
    <property type="entry name" value="Aldolase_TIM"/>
</dbReference>
<proteinExistence type="predicted"/>
<organism evidence="6 7">
    <name type="scientific">Nocardia farcinica (strain IFM 10152)</name>
    <dbReference type="NCBI Taxonomy" id="247156"/>
    <lineage>
        <taxon>Bacteria</taxon>
        <taxon>Bacillati</taxon>
        <taxon>Actinomycetota</taxon>
        <taxon>Actinomycetes</taxon>
        <taxon>Mycobacteriales</taxon>
        <taxon>Nocardiaceae</taxon>
        <taxon>Nocardia</taxon>
    </lineage>
</organism>
<name>Q5YMF5_NOCFA</name>
<keyword evidence="3" id="KW-0408">Iron</keyword>
<dbReference type="Gene3D" id="3.20.20.70">
    <property type="entry name" value="Aldolase class I"/>
    <property type="match status" value="1"/>
</dbReference>
<dbReference type="GO" id="GO:0003824">
    <property type="term" value="F:catalytic activity"/>
    <property type="evidence" value="ECO:0007669"/>
    <property type="project" value="InterPro"/>
</dbReference>
<dbReference type="Proteomes" id="UP000006820">
    <property type="component" value="Plasmid pNF1"/>
</dbReference>
<dbReference type="HOGENOM" id="CLU_841587_0_0_11"/>
<evidence type="ECO:0000256" key="2">
    <source>
        <dbReference type="ARBA" id="ARBA00022723"/>
    </source>
</evidence>
<keyword evidence="6" id="KW-0614">Plasmid</keyword>
<evidence type="ECO:0000259" key="5">
    <source>
        <dbReference type="Pfam" id="PF04055"/>
    </source>
</evidence>
<dbReference type="SFLD" id="SFLDS00029">
    <property type="entry name" value="Radical_SAM"/>
    <property type="match status" value="1"/>
</dbReference>
<gene>
    <name evidence="6" type="ordered locus">PNF1_1110</name>
</gene>
<dbReference type="InterPro" id="IPR007197">
    <property type="entry name" value="rSAM"/>
</dbReference>
<accession>Q5YMF5</accession>
<dbReference type="CDD" id="cd01335">
    <property type="entry name" value="Radical_SAM"/>
    <property type="match status" value="1"/>
</dbReference>
<keyword evidence="4" id="KW-0411">Iron-sulfur</keyword>
<dbReference type="GeneID" id="61136340"/>
<evidence type="ECO:0000256" key="4">
    <source>
        <dbReference type="ARBA" id="ARBA00023014"/>
    </source>
</evidence>
<evidence type="ECO:0000256" key="3">
    <source>
        <dbReference type="ARBA" id="ARBA00023004"/>
    </source>
</evidence>
<sequence length="319" mass="35025">MTRIPLRITPADTADTGRVVVEWIMSSVCNYACHYCPIYLHDNRVRWPDYNSVHRFTRTVAEHYRGRDITFLLSGGEITLWPQLPRMAADLRALGIDVAVLSNGTRPQPWWATHAPAFDHVLLSYHHERAEPGHFRAVVDTIAATTSVDVNVVIDPAAFDTTMNLAAAVQADGKAPVHRKIMFLDGWARRADYSPDQHAALTAALATEVDQPGSRESALLKGDLDVEYLDGTHQVLTPSQIIDTGANTWPGWTCNVGAESLFIRFDEIWPASCREGGRIGTIFDNNLALPTAGITCTARSCNCIAGIKATKSDPTAVHP</sequence>
<protein>
    <recommendedName>
        <fullName evidence="5">Radical SAM core domain-containing protein</fullName>
    </recommendedName>
</protein>
<dbReference type="RefSeq" id="WP_011212318.1">
    <property type="nucleotide sequence ID" value="NC_006362.1"/>
</dbReference>
<dbReference type="KEGG" id="nfa:PNF1_1110"/>
<feature type="domain" description="Radical SAM core" evidence="5">
    <location>
        <begin position="24"/>
        <end position="116"/>
    </location>
</feature>
<dbReference type="GO" id="GO:0046872">
    <property type="term" value="F:metal ion binding"/>
    <property type="evidence" value="ECO:0007669"/>
    <property type="project" value="UniProtKB-KW"/>
</dbReference>